<reference evidence="3" key="1">
    <citation type="submission" date="2019-06" db="EMBL/GenBank/DDBJ databases">
        <title>Draft genome sequence of the griseofulvin-producing fungus Xylaria cubensis strain G536.</title>
        <authorList>
            <person name="Mead M.E."/>
            <person name="Raja H.A."/>
            <person name="Steenwyk J.L."/>
            <person name="Knowles S.L."/>
            <person name="Oberlies N.H."/>
            <person name="Rokas A."/>
        </authorList>
    </citation>
    <scope>NUCLEOTIDE SEQUENCE [LARGE SCALE GENOMIC DNA]</scope>
    <source>
        <strain evidence="3">G536</strain>
    </source>
</reference>
<comment type="similarity">
    <text evidence="1">Belongs to the terpene synthase family.</text>
</comment>
<dbReference type="PANTHER" id="PTHR31739:SF25">
    <property type="entry name" value="(E,E)-GERANYLLINALOOL SYNTHASE"/>
    <property type="match status" value="1"/>
</dbReference>
<keyword evidence="3" id="KW-1185">Reference proteome</keyword>
<dbReference type="InterPro" id="IPR008930">
    <property type="entry name" value="Terpenoid_cyclase/PrenylTrfase"/>
</dbReference>
<evidence type="ECO:0000313" key="3">
    <source>
        <dbReference type="Proteomes" id="UP000319160"/>
    </source>
</evidence>
<dbReference type="EMBL" id="VFLP01000029">
    <property type="protein sequence ID" value="TRX93456.1"/>
    <property type="molecule type" value="Genomic_DNA"/>
</dbReference>
<proteinExistence type="inferred from homology"/>
<name>A0A553HZS0_9PEZI</name>
<dbReference type="Gene3D" id="1.50.10.20">
    <property type="match status" value="1"/>
</dbReference>
<gene>
    <name evidence="2" type="ORF">FHL15_005731</name>
</gene>
<dbReference type="GO" id="GO:0016102">
    <property type="term" value="P:diterpenoid biosynthetic process"/>
    <property type="evidence" value="ECO:0007669"/>
    <property type="project" value="TreeGrafter"/>
</dbReference>
<organism evidence="2 3">
    <name type="scientific">Xylaria flabelliformis</name>
    <dbReference type="NCBI Taxonomy" id="2512241"/>
    <lineage>
        <taxon>Eukaryota</taxon>
        <taxon>Fungi</taxon>
        <taxon>Dikarya</taxon>
        <taxon>Ascomycota</taxon>
        <taxon>Pezizomycotina</taxon>
        <taxon>Sordariomycetes</taxon>
        <taxon>Xylariomycetidae</taxon>
        <taxon>Xylariales</taxon>
        <taxon>Xylariaceae</taxon>
        <taxon>Xylaria</taxon>
    </lineage>
</organism>
<dbReference type="AlphaFoldDB" id="A0A553HZS0"/>
<sequence length="961" mass="108440">MSASLLEQAQSLVERLASQCSDANDFGSMSSSIYDTAWLAMVQKMNSEEVEWRFPECFEYIMKHQLPSGGWESYATPVDGVLNTAAALLALRKHMRTCPENIDWLERSIKAENALGKMIDSLDVETADQVGFEILIVQHIELLQAEGVSLETRNLEKLRKIRQEKLARLSPKSVHNALSTLYHSLEALIGHIDFDQVSRWREPNGSMMGSPSSTASYLMYATSWDETAETYLKNVLEHGYGKGNGSVPSAWPSSLFETSWIVSTLLEANIPVADESARTIRTYLQQALEKGDGRIGFAKAIIALCDLGYTPAVDGLLGAFETKNHFITYPNERNPSFTTNCHVLISLLKINKSTLYISQIRKAALHLTSVAFAGDWSDKWNLSEYYPMMLLMKAYELLYRQPELAIELFKSSPHLEYQIPIITLDCLRRLLLQQEISGAWGGDACEVTSYAILTLASLLRLPWVHQVEVTSIVAAVTRGKAFLVLQRDQWTCGRHIWIEKVSYAYDMLSEAYCLAAALISVDPAFSNIIPTTDDLFLLPKEIHDQIQRAGHLIFRTSLMTNVPKAVQSVAEVQAGYYLCLLQRNPVSIFPQAADRKASYQVIIPLAFTACMVVEKHQSLNLNLNLLQEMMNLSDLNFLVDEYMEGAMDKDFDYKAARSLIENLFVKNSSSRQAEDISGNLSRIAAKEIPEPVPSRAASAQQASLSDIRTTLTRFVSYVLNHAAVQASPECYQDRLAFELRACLLAHVTQSEDNYNYMRQCDPTANEHTTHGATDHDIYACVKSRNELAKPKEHTRLSRTFYNWVRSTSADHTSCPFSFVFFNSLLYSATIHHKLDLFGKSRTAYVAEDLCRHLSSLCRMYNDYGSLQRDVKEKNLNSINFPEFVPHFSDGTGHDNLSYAKSELLWVAEYERRGVETSLNILANELADGNQRHIVDELRFFINITDLFGQVYVLKDVGLRNE</sequence>
<dbReference type="GO" id="GO:0010333">
    <property type="term" value="F:terpene synthase activity"/>
    <property type="evidence" value="ECO:0007669"/>
    <property type="project" value="InterPro"/>
</dbReference>
<dbReference type="Proteomes" id="UP000319160">
    <property type="component" value="Unassembled WGS sequence"/>
</dbReference>
<comment type="caution">
    <text evidence="2">The sequence shown here is derived from an EMBL/GenBank/DDBJ whole genome shotgun (WGS) entry which is preliminary data.</text>
</comment>
<evidence type="ECO:0000313" key="2">
    <source>
        <dbReference type="EMBL" id="TRX93456.1"/>
    </source>
</evidence>
<accession>A0A553HZS0</accession>
<evidence type="ECO:0000256" key="1">
    <source>
        <dbReference type="ARBA" id="ARBA00006333"/>
    </source>
</evidence>
<dbReference type="STRING" id="2512241.A0A553HZS0"/>
<dbReference type="PANTHER" id="PTHR31739">
    <property type="entry name" value="ENT-COPALYL DIPHOSPHATE SYNTHASE, CHLOROPLASTIC"/>
    <property type="match status" value="1"/>
</dbReference>
<dbReference type="SUPFAM" id="SSF48239">
    <property type="entry name" value="Terpenoid cyclases/Protein prenyltransferases"/>
    <property type="match status" value="2"/>
</dbReference>
<dbReference type="InterPro" id="IPR050148">
    <property type="entry name" value="Terpene_synthase-like"/>
</dbReference>
<dbReference type="GO" id="GO:0000287">
    <property type="term" value="F:magnesium ion binding"/>
    <property type="evidence" value="ECO:0007669"/>
    <property type="project" value="TreeGrafter"/>
</dbReference>
<protein>
    <recommendedName>
        <fullName evidence="4">Ent-kaurene synthase</fullName>
    </recommendedName>
</protein>
<dbReference type="OrthoDB" id="2343925at2759"/>
<dbReference type="Gene3D" id="1.50.10.160">
    <property type="match status" value="1"/>
</dbReference>
<evidence type="ECO:0008006" key="4">
    <source>
        <dbReference type="Google" id="ProtNLM"/>
    </source>
</evidence>